<dbReference type="Pfam" id="PF03739">
    <property type="entry name" value="LptF_LptG"/>
    <property type="match status" value="1"/>
</dbReference>
<dbReference type="AlphaFoldDB" id="A0A1G6HXQ1"/>
<protein>
    <submittedName>
        <fullName evidence="7">Lipopolysaccharide export system permease protein</fullName>
    </submittedName>
</protein>
<dbReference type="InterPro" id="IPR030923">
    <property type="entry name" value="LptG"/>
</dbReference>
<feature type="transmembrane region" description="Helical" evidence="6">
    <location>
        <begin position="308"/>
        <end position="328"/>
    </location>
</feature>
<dbReference type="GO" id="GO:0015920">
    <property type="term" value="P:lipopolysaccharide transport"/>
    <property type="evidence" value="ECO:0007669"/>
    <property type="project" value="TreeGrafter"/>
</dbReference>
<feature type="transmembrane region" description="Helical" evidence="6">
    <location>
        <begin position="278"/>
        <end position="296"/>
    </location>
</feature>
<dbReference type="NCBIfam" id="TIGR04408">
    <property type="entry name" value="LptG_lptG"/>
    <property type="match status" value="1"/>
</dbReference>
<dbReference type="RefSeq" id="WP_093729081.1">
    <property type="nucleotide sequence ID" value="NZ_FMYW01000001.1"/>
</dbReference>
<evidence type="ECO:0000256" key="2">
    <source>
        <dbReference type="ARBA" id="ARBA00022475"/>
    </source>
</evidence>
<dbReference type="Proteomes" id="UP000198943">
    <property type="component" value="Unassembled WGS sequence"/>
</dbReference>
<evidence type="ECO:0000313" key="8">
    <source>
        <dbReference type="Proteomes" id="UP000198943"/>
    </source>
</evidence>
<organism evidence="7 8">
    <name type="scientific">Succiniclasticum ruminis</name>
    <dbReference type="NCBI Taxonomy" id="40841"/>
    <lineage>
        <taxon>Bacteria</taxon>
        <taxon>Bacillati</taxon>
        <taxon>Bacillota</taxon>
        <taxon>Negativicutes</taxon>
        <taxon>Acidaminococcales</taxon>
        <taxon>Acidaminococcaceae</taxon>
        <taxon>Succiniclasticum</taxon>
    </lineage>
</organism>
<evidence type="ECO:0000256" key="4">
    <source>
        <dbReference type="ARBA" id="ARBA00022989"/>
    </source>
</evidence>
<keyword evidence="8" id="KW-1185">Reference proteome</keyword>
<dbReference type="GO" id="GO:0055085">
    <property type="term" value="P:transmembrane transport"/>
    <property type="evidence" value="ECO:0007669"/>
    <property type="project" value="InterPro"/>
</dbReference>
<name>A0A1G6HXQ1_9FIRM</name>
<evidence type="ECO:0000256" key="5">
    <source>
        <dbReference type="ARBA" id="ARBA00023136"/>
    </source>
</evidence>
<proteinExistence type="predicted"/>
<dbReference type="PANTHER" id="PTHR33529:SF6">
    <property type="entry name" value="YJGP_YJGQ FAMILY PERMEASE"/>
    <property type="match status" value="1"/>
</dbReference>
<evidence type="ECO:0000256" key="6">
    <source>
        <dbReference type="SAM" id="Phobius"/>
    </source>
</evidence>
<feature type="transmembrane region" description="Helical" evidence="6">
    <location>
        <begin position="340"/>
        <end position="358"/>
    </location>
</feature>
<sequence>MHLRLLDKYVLKELLYPFIFGVASFSSIFIASSLLFKIVQYITTYGAPIPAVARLFFYSLPEIVNYTFPMAVLLATLMAFGKLSSNSEIVAMKSGGVSYYRIVAPVIAVGFVVSIFSVIWAEKVVPPSKHIAKQILAVEIRGNVKPKTQDHVVVKTLSGDTQRITYARTFDESTGVMSKVTIEEFQKEKLTRVQTAKKATWKEDSWILEDGNVFTVDEKDGVTSKAAFRKQVIPLNITPREISWEQKSINEMTLGELRGYVKVLERQKLPTSDLWTEIFMRFAIPLASLVFALLGAPLGTQRQRSGSSIGMGISVIVIFVYYGIMAFTTGLGKGGVIPPLLAAMLPNIICFVAGIFMLKRADY</sequence>
<feature type="transmembrane region" description="Helical" evidence="6">
    <location>
        <begin position="14"/>
        <end position="31"/>
    </location>
</feature>
<keyword evidence="3 6" id="KW-0812">Transmembrane</keyword>
<accession>A0A1G6HXQ1</accession>
<dbReference type="GO" id="GO:0043190">
    <property type="term" value="C:ATP-binding cassette (ABC) transporter complex"/>
    <property type="evidence" value="ECO:0007669"/>
    <property type="project" value="InterPro"/>
</dbReference>
<feature type="transmembrane region" description="Helical" evidence="6">
    <location>
        <begin position="102"/>
        <end position="121"/>
    </location>
</feature>
<evidence type="ECO:0000256" key="1">
    <source>
        <dbReference type="ARBA" id="ARBA00004651"/>
    </source>
</evidence>
<comment type="subcellular location">
    <subcellularLocation>
        <location evidence="1">Cell membrane</location>
        <topology evidence="1">Multi-pass membrane protein</topology>
    </subcellularLocation>
</comment>
<evidence type="ECO:0000313" key="7">
    <source>
        <dbReference type="EMBL" id="SDB99079.1"/>
    </source>
</evidence>
<gene>
    <name evidence="7" type="ORF">SAMN04487864_101322</name>
</gene>
<dbReference type="PANTHER" id="PTHR33529">
    <property type="entry name" value="SLR0882 PROTEIN-RELATED"/>
    <property type="match status" value="1"/>
</dbReference>
<keyword evidence="4 6" id="KW-1133">Transmembrane helix</keyword>
<dbReference type="OrthoDB" id="9780716at2"/>
<reference evidence="8" key="1">
    <citation type="submission" date="2016-10" db="EMBL/GenBank/DDBJ databases">
        <authorList>
            <person name="Varghese N."/>
            <person name="Submissions S."/>
        </authorList>
    </citation>
    <scope>NUCLEOTIDE SEQUENCE [LARGE SCALE GENOMIC DNA]</scope>
    <source>
        <strain evidence="8">DSM 11005</strain>
    </source>
</reference>
<keyword evidence="5 6" id="KW-0472">Membrane</keyword>
<keyword evidence="2" id="KW-1003">Cell membrane</keyword>
<feature type="transmembrane region" description="Helical" evidence="6">
    <location>
        <begin position="63"/>
        <end position="81"/>
    </location>
</feature>
<evidence type="ECO:0000256" key="3">
    <source>
        <dbReference type="ARBA" id="ARBA00022692"/>
    </source>
</evidence>
<dbReference type="InterPro" id="IPR005495">
    <property type="entry name" value="LptG/LptF_permease"/>
</dbReference>
<dbReference type="EMBL" id="FMYW01000001">
    <property type="protein sequence ID" value="SDB99079.1"/>
    <property type="molecule type" value="Genomic_DNA"/>
</dbReference>